<reference evidence="1 2" key="1">
    <citation type="submission" date="2020-11" db="EMBL/GenBank/DDBJ databases">
        <title>Treponema Peruensis nv. sp., first commensal Treponema isolated from human feces.</title>
        <authorList>
            <person name="Belkhou C."/>
            <person name="Raes J."/>
        </authorList>
    </citation>
    <scope>NUCLEOTIDE SEQUENCE [LARGE SCALE GENOMIC DNA]</scope>
    <source>
        <strain evidence="1 2">RCC2812</strain>
    </source>
</reference>
<sequence>MGSGYSGMYHGTHGSSQRYASSYKVCKDMKKYDISRGICSEKDVYIKNPTAKNIKSMINGNYIGNKNTNGIFVYAITTKGDIIVGKRNGNGKDGLATPHPTLIGGKNPKVKMAGMLEIAGGKIKSFNNESGHFKPNKKSMPTAKKIFEELGKNLFHKKYNWGVKNELNKYMGLHAR</sequence>
<dbReference type="AlphaFoldDB" id="A0A7T3RD16"/>
<dbReference type="KEGG" id="tper:IWA51_11410"/>
<evidence type="ECO:0000313" key="1">
    <source>
        <dbReference type="EMBL" id="QQA00846.1"/>
    </source>
</evidence>
<evidence type="ECO:0000313" key="2">
    <source>
        <dbReference type="Proteomes" id="UP000595224"/>
    </source>
</evidence>
<organism evidence="1 2">
    <name type="scientific">Treponema peruense</name>
    <dbReference type="NCBI Taxonomy" id="2787628"/>
    <lineage>
        <taxon>Bacteria</taxon>
        <taxon>Pseudomonadati</taxon>
        <taxon>Spirochaetota</taxon>
        <taxon>Spirochaetia</taxon>
        <taxon>Spirochaetales</taxon>
        <taxon>Treponemataceae</taxon>
        <taxon>Treponema</taxon>
    </lineage>
</organism>
<accession>A0A7T3RD16</accession>
<gene>
    <name evidence="1" type="ORF">IWA51_11410</name>
</gene>
<protein>
    <submittedName>
        <fullName evidence="1">Uncharacterized protein</fullName>
    </submittedName>
</protein>
<dbReference type="RefSeq" id="WP_198442512.1">
    <property type="nucleotide sequence ID" value="NZ_CBCSHE010000022.1"/>
</dbReference>
<name>A0A7T3RD16_9SPIR</name>
<dbReference type="Proteomes" id="UP000595224">
    <property type="component" value="Chromosome"/>
</dbReference>
<keyword evidence="2" id="KW-1185">Reference proteome</keyword>
<proteinExistence type="predicted"/>
<dbReference type="EMBL" id="CP064936">
    <property type="protein sequence ID" value="QQA00846.1"/>
    <property type="molecule type" value="Genomic_DNA"/>
</dbReference>